<reference evidence="2" key="1">
    <citation type="journal article" date="2015" name="MBio">
        <title>Eco-Evolutionary Dynamics of Episomes among Ecologically Cohesive Bacterial Populations.</title>
        <authorList>
            <person name="Xue H."/>
            <person name="Cordero O.X."/>
            <person name="Camas F.M."/>
            <person name="Trimble W."/>
            <person name="Meyer F."/>
            <person name="Guglielmini J."/>
            <person name="Rocha E.P."/>
            <person name="Polz M.F."/>
        </authorList>
    </citation>
    <scope>NUCLEOTIDE SEQUENCE</scope>
    <source>
        <strain evidence="2">FF_307</strain>
    </source>
</reference>
<name>A0A0H3ZT98_9VIBR</name>
<feature type="region of interest" description="Disordered" evidence="1">
    <location>
        <begin position="1"/>
        <end position="76"/>
    </location>
</feature>
<proteinExistence type="predicted"/>
<sequence length="380" mass="42009">MAKRTVFQGAPEPLTAKPSTASFAVEQGAPYHPDEAYQVLSGERPAPEEEQTLQDKANEHEAQRYARESKRSRKRSELLVELEKAKQTPMGKATQPLSDYEAALVAFHHRPEYALERWKKSGQPPKLPAGLADVFRAVLKHGARANGGLYYQLQRQGSTVLYRKDAAQTFDHLVLYMICNTGLSTRSFSLRGTQSQIGEVIGKSQSTVSRWFSLLIQCGLLRHAFIGDNLATDPRGGLVHDKTDGQKRNLNNVYVLTDDFGTLVGGETAGKKLCQEFEAKDKLAIQEGAGTLPARLAILRNTLWEGTIERRNQAIGASSTRQKVQQINDRSRALSLVVKKMNDEGLDSTLSQQEFELTANTRLKHLGFSPTASPPEPLAA</sequence>
<feature type="compositionally biased region" description="Basic and acidic residues" evidence="1">
    <location>
        <begin position="56"/>
        <end position="76"/>
    </location>
</feature>
<accession>A0A0H3ZT98</accession>
<organism evidence="2">
    <name type="scientific">Vibrio sp. FF_307</name>
    <dbReference type="NCBI Taxonomy" id="1652834"/>
    <lineage>
        <taxon>Bacteria</taxon>
        <taxon>Pseudomonadati</taxon>
        <taxon>Pseudomonadota</taxon>
        <taxon>Gammaproteobacteria</taxon>
        <taxon>Vibrionales</taxon>
        <taxon>Vibrionaceae</taxon>
        <taxon>Vibrio</taxon>
    </lineage>
</organism>
<dbReference type="AlphaFoldDB" id="A0A0H3ZT98"/>
<evidence type="ECO:0000313" key="2">
    <source>
        <dbReference type="EMBL" id="AKN36811.1"/>
    </source>
</evidence>
<protein>
    <submittedName>
        <fullName evidence="2">Uncharacterized protein</fullName>
    </submittedName>
</protein>
<evidence type="ECO:0000256" key="1">
    <source>
        <dbReference type="SAM" id="MobiDB-lite"/>
    </source>
</evidence>
<dbReference type="EMBL" id="KP795512">
    <property type="protein sequence ID" value="AKN36811.1"/>
    <property type="molecule type" value="Genomic_DNA"/>
</dbReference>